<evidence type="ECO:0000313" key="3">
    <source>
        <dbReference type="Proteomes" id="UP000249852"/>
    </source>
</evidence>
<reference evidence="2 3" key="1">
    <citation type="submission" date="2018-06" db="EMBL/GenBank/DDBJ databases">
        <title>Genomic Encyclopedia of Archaeal and Bacterial Type Strains, Phase II (KMG-II): from individual species to whole genera.</title>
        <authorList>
            <person name="Goeker M."/>
        </authorList>
    </citation>
    <scope>NUCLEOTIDE SEQUENCE [LARGE SCALE GENOMIC DNA]</scope>
    <source>
        <strain evidence="2 3">DSM 18710</strain>
    </source>
</reference>
<proteinExistence type="predicted"/>
<feature type="transmembrane region" description="Helical" evidence="1">
    <location>
        <begin position="107"/>
        <end position="127"/>
    </location>
</feature>
<gene>
    <name evidence="2" type="ORF">BC673_10624</name>
</gene>
<organism evidence="2 3">
    <name type="scientific">Prevotella pallens</name>
    <dbReference type="NCBI Taxonomy" id="60133"/>
    <lineage>
        <taxon>Bacteria</taxon>
        <taxon>Pseudomonadati</taxon>
        <taxon>Bacteroidota</taxon>
        <taxon>Bacteroidia</taxon>
        <taxon>Bacteroidales</taxon>
        <taxon>Prevotellaceae</taxon>
        <taxon>Prevotella</taxon>
    </lineage>
</organism>
<keyword evidence="1" id="KW-0472">Membrane</keyword>
<dbReference type="EMBL" id="QLTQ01000006">
    <property type="protein sequence ID" value="RAS46344.1"/>
    <property type="molecule type" value="Genomic_DNA"/>
</dbReference>
<protein>
    <submittedName>
        <fullName evidence="2">Carboxypeptidase-like protein</fullName>
    </submittedName>
</protein>
<dbReference type="Proteomes" id="UP000249852">
    <property type="component" value="Unassembled WGS sequence"/>
</dbReference>
<evidence type="ECO:0000256" key="1">
    <source>
        <dbReference type="SAM" id="Phobius"/>
    </source>
</evidence>
<comment type="caution">
    <text evidence="2">The sequence shown here is derived from an EMBL/GenBank/DDBJ whole genome shotgun (WGS) entry which is preliminary data.</text>
</comment>
<keyword evidence="3" id="KW-1185">Reference proteome</keyword>
<accession>A0ABX9DV06</accession>
<dbReference type="Pfam" id="PF13715">
    <property type="entry name" value="CarbopepD_reg_2"/>
    <property type="match status" value="1"/>
</dbReference>
<sequence length="279" mass="31150">MAKLTTFCRFICIFALFFKKLFVISQHRLFGIRREKINLNYIQLMNKGKSTCKVLKDIRQKIANENGISYAPKECHYKGECKGTCPACEAEVRYLEEELKRKRRNGFAIKLGGIAAGLCAMVIPAQVGAQNINKDSVKKPIPQVNALDSIAVKDLSEGAEDAIVVRARLIFDDNKEPIPGALVFLQGTTKGTISDIDGYFAVKVPRETNLKISYIGCEKKIVKAKDLLENNNRTIVLKDDESVMQGEVVVVGGITSGPRDDVYNRTTSKYKSHKKKCKK</sequence>
<dbReference type="InterPro" id="IPR008969">
    <property type="entry name" value="CarboxyPept-like_regulatory"/>
</dbReference>
<evidence type="ECO:0000313" key="2">
    <source>
        <dbReference type="EMBL" id="RAS46344.1"/>
    </source>
</evidence>
<dbReference type="SUPFAM" id="SSF49464">
    <property type="entry name" value="Carboxypeptidase regulatory domain-like"/>
    <property type="match status" value="1"/>
</dbReference>
<keyword evidence="1" id="KW-0812">Transmembrane</keyword>
<name>A0ABX9DV06_9BACT</name>
<keyword evidence="1" id="KW-1133">Transmembrane helix</keyword>